<proteinExistence type="predicted"/>
<dbReference type="InterPro" id="IPR009936">
    <property type="entry name" value="DUF1468"/>
</dbReference>
<evidence type="ECO:0000313" key="3">
    <source>
        <dbReference type="EMBL" id="MDE4166549.1"/>
    </source>
</evidence>
<evidence type="ECO:0000259" key="2">
    <source>
        <dbReference type="Pfam" id="PF07331"/>
    </source>
</evidence>
<keyword evidence="1" id="KW-1133">Transmembrane helix</keyword>
<keyword evidence="1" id="KW-0812">Transmembrane</keyword>
<dbReference type="AlphaFoldDB" id="A0ABD4XAV8"/>
<evidence type="ECO:0000313" key="4">
    <source>
        <dbReference type="Proteomes" id="UP001218364"/>
    </source>
</evidence>
<feature type="transmembrane region" description="Helical" evidence="1">
    <location>
        <begin position="89"/>
        <end position="122"/>
    </location>
</feature>
<dbReference type="EMBL" id="JARCJK010000005">
    <property type="protein sequence ID" value="MDE4166549.1"/>
    <property type="molecule type" value="Genomic_DNA"/>
</dbReference>
<evidence type="ECO:0000256" key="1">
    <source>
        <dbReference type="SAM" id="Phobius"/>
    </source>
</evidence>
<comment type="caution">
    <text evidence="3">The sequence shown here is derived from an EMBL/GenBank/DDBJ whole genome shotgun (WGS) entry which is preliminary data.</text>
</comment>
<feature type="transmembrane region" description="Helical" evidence="1">
    <location>
        <begin position="9"/>
        <end position="27"/>
    </location>
</feature>
<accession>A0ABD4XAV8</accession>
<organism evidence="3 4">
    <name type="scientific">Phaeobacter gallaeciensis</name>
    <dbReference type="NCBI Taxonomy" id="60890"/>
    <lineage>
        <taxon>Bacteria</taxon>
        <taxon>Pseudomonadati</taxon>
        <taxon>Pseudomonadota</taxon>
        <taxon>Alphaproteobacteria</taxon>
        <taxon>Rhodobacterales</taxon>
        <taxon>Roseobacteraceae</taxon>
        <taxon>Phaeobacter</taxon>
    </lineage>
</organism>
<protein>
    <submittedName>
        <fullName evidence="3">Tripartite tricarboxylate transporter TctB family protein</fullName>
    </submittedName>
</protein>
<dbReference type="Proteomes" id="UP001218364">
    <property type="component" value="Unassembled WGS sequence"/>
</dbReference>
<feature type="transmembrane region" description="Helical" evidence="1">
    <location>
        <begin position="128"/>
        <end position="146"/>
    </location>
</feature>
<sequence>MTKPLFRGLLIAAFFALVAAVLIPVYVPRPAFIPGFAPPPDMWPRTVALIGTGLGLLAIVQAVLGRGLPNEELIETDGAPVATMVLRALGAAAAFAGFVLVVPLAGFPIAAMALTGLCILLTGERGHVLWALAISILGPLLLLTFFQQALGTQFPKGMLTTAIGI</sequence>
<gene>
    <name evidence="3" type="ORF">PXK24_12665</name>
</gene>
<feature type="transmembrane region" description="Helical" evidence="1">
    <location>
        <begin position="47"/>
        <end position="68"/>
    </location>
</feature>
<keyword evidence="1" id="KW-0472">Membrane</keyword>
<feature type="domain" description="DUF1468" evidence="2">
    <location>
        <begin position="10"/>
        <end position="155"/>
    </location>
</feature>
<reference evidence="3 4" key="1">
    <citation type="submission" date="2023-02" db="EMBL/GenBank/DDBJ databases">
        <title>Population genomics of bacteria associated with diatom.</title>
        <authorList>
            <person name="Xie J."/>
            <person name="Wang H."/>
        </authorList>
    </citation>
    <scope>NUCLEOTIDE SEQUENCE [LARGE SCALE GENOMIC DNA]</scope>
    <source>
        <strain evidence="3 4">PT47_8</strain>
    </source>
</reference>
<dbReference type="Pfam" id="PF07331">
    <property type="entry name" value="TctB"/>
    <property type="match status" value="1"/>
</dbReference>
<name>A0ABD4XAV8_9RHOB</name>
<dbReference type="RefSeq" id="WP_274837844.1">
    <property type="nucleotide sequence ID" value="NZ_JARCJE010000004.1"/>
</dbReference>